<evidence type="ECO:0000313" key="4">
    <source>
        <dbReference type="Proteomes" id="UP000245647"/>
    </source>
</evidence>
<reference evidence="3 4" key="1">
    <citation type="submission" date="2018-04" db="EMBL/GenBank/DDBJ databases">
        <title>Pedobacter chongqingensis sp. nov., isolated from a rottenly hemp rope.</title>
        <authorList>
            <person name="Cai Y."/>
        </authorList>
    </citation>
    <scope>NUCLEOTIDE SEQUENCE [LARGE SCALE GENOMIC DNA]</scope>
    <source>
        <strain evidence="3 4">FJ4-8</strain>
    </source>
</reference>
<keyword evidence="4" id="KW-1185">Reference proteome</keyword>
<name>A0A2U2PCT1_9SPHI</name>
<accession>A0A2U2PCT1</accession>
<organism evidence="3 4">
    <name type="scientific">Pararcticibacter amylolyticus</name>
    <dbReference type="NCBI Taxonomy" id="2173175"/>
    <lineage>
        <taxon>Bacteria</taxon>
        <taxon>Pseudomonadati</taxon>
        <taxon>Bacteroidota</taxon>
        <taxon>Sphingobacteriia</taxon>
        <taxon>Sphingobacteriales</taxon>
        <taxon>Sphingobacteriaceae</taxon>
        <taxon>Pararcticibacter</taxon>
    </lineage>
</organism>
<keyword evidence="1" id="KW-0812">Transmembrane</keyword>
<evidence type="ECO:0000313" key="3">
    <source>
        <dbReference type="EMBL" id="PWG79162.1"/>
    </source>
</evidence>
<protein>
    <submittedName>
        <fullName evidence="3">Histidine kinase</fullName>
    </submittedName>
</protein>
<gene>
    <name evidence="3" type="ORF">DDR33_18515</name>
</gene>
<sequence>MRSGLELYYLVSLLWIVTIVFLLWTGNKCIFNYLDARLPWLQNISKRFFLQILISCFYSLLCINGTYYLFKVQTSLTAPDPAQFFVLNVYGLLFIIPVLAVNFSIYFVSQWKKAHLQSDQLREENLRTQLNSLRMQLDPHFLFNNLNVLSSLIEKAPRTAQDFLDKFADVYRYVLEYKKEELVALSTELEFIEAYVYLLEKRFGDQLQIEMPVSSTISDSLYIPPLSLQMLIENALKHNKISGEGPFMIQVLIENERWLTVKNTYRPKEAAPGRAGGTGLDNIRRRYEYLSSENLIIRQEESFFIVSLPLLEIVE</sequence>
<dbReference type="OrthoDB" id="9809908at2"/>
<dbReference type="GO" id="GO:0000155">
    <property type="term" value="F:phosphorelay sensor kinase activity"/>
    <property type="evidence" value="ECO:0007669"/>
    <property type="project" value="InterPro"/>
</dbReference>
<dbReference type="AlphaFoldDB" id="A0A2U2PCT1"/>
<dbReference type="Proteomes" id="UP000245647">
    <property type="component" value="Unassembled WGS sequence"/>
</dbReference>
<dbReference type="GO" id="GO:0016020">
    <property type="term" value="C:membrane"/>
    <property type="evidence" value="ECO:0007669"/>
    <property type="project" value="InterPro"/>
</dbReference>
<evidence type="ECO:0000256" key="1">
    <source>
        <dbReference type="SAM" id="Phobius"/>
    </source>
</evidence>
<keyword evidence="1" id="KW-1133">Transmembrane helix</keyword>
<feature type="transmembrane region" description="Helical" evidence="1">
    <location>
        <begin position="48"/>
        <end position="70"/>
    </location>
</feature>
<dbReference type="PANTHER" id="PTHR34220">
    <property type="entry name" value="SENSOR HISTIDINE KINASE YPDA"/>
    <property type="match status" value="1"/>
</dbReference>
<keyword evidence="1" id="KW-0472">Membrane</keyword>
<dbReference type="InterPro" id="IPR010559">
    <property type="entry name" value="Sig_transdc_His_kin_internal"/>
</dbReference>
<proteinExistence type="predicted"/>
<feature type="transmembrane region" description="Helical" evidence="1">
    <location>
        <begin position="6"/>
        <end position="27"/>
    </location>
</feature>
<feature type="domain" description="Signal transduction histidine kinase internal region" evidence="2">
    <location>
        <begin position="129"/>
        <end position="207"/>
    </location>
</feature>
<keyword evidence="3" id="KW-0418">Kinase</keyword>
<dbReference type="EMBL" id="QEAS01000017">
    <property type="protein sequence ID" value="PWG79162.1"/>
    <property type="molecule type" value="Genomic_DNA"/>
</dbReference>
<feature type="transmembrane region" description="Helical" evidence="1">
    <location>
        <begin position="82"/>
        <end position="108"/>
    </location>
</feature>
<dbReference type="PANTHER" id="PTHR34220:SF7">
    <property type="entry name" value="SENSOR HISTIDINE KINASE YPDA"/>
    <property type="match status" value="1"/>
</dbReference>
<comment type="caution">
    <text evidence="3">The sequence shown here is derived from an EMBL/GenBank/DDBJ whole genome shotgun (WGS) entry which is preliminary data.</text>
</comment>
<keyword evidence="3" id="KW-0808">Transferase</keyword>
<evidence type="ECO:0000259" key="2">
    <source>
        <dbReference type="Pfam" id="PF06580"/>
    </source>
</evidence>
<dbReference type="InterPro" id="IPR050640">
    <property type="entry name" value="Bact_2-comp_sensor_kinase"/>
</dbReference>
<dbReference type="Pfam" id="PF06580">
    <property type="entry name" value="His_kinase"/>
    <property type="match status" value="1"/>
</dbReference>